<comment type="caution">
    <text evidence="10">The sequence shown here is derived from an EMBL/GenBank/DDBJ whole genome shotgun (WGS) entry which is preliminary data.</text>
</comment>
<evidence type="ECO:0000256" key="2">
    <source>
        <dbReference type="ARBA" id="ARBA00022475"/>
    </source>
</evidence>
<evidence type="ECO:0000256" key="4">
    <source>
        <dbReference type="ARBA" id="ARBA00022679"/>
    </source>
</evidence>
<feature type="transmembrane region" description="Helical" evidence="8">
    <location>
        <begin position="84"/>
        <end position="104"/>
    </location>
</feature>
<feature type="domain" description="Glycosyltransferase RgtA/B/C/D-like" evidence="9">
    <location>
        <begin position="60"/>
        <end position="221"/>
    </location>
</feature>
<evidence type="ECO:0000256" key="1">
    <source>
        <dbReference type="ARBA" id="ARBA00004651"/>
    </source>
</evidence>
<proteinExistence type="predicted"/>
<name>A0A117ITB0_9EURY</name>
<sequence length="469" mass="53304">MEKKSLIFLVPFLLTLCVSLLTMPPSNTVTYDGALYIDIARNLAEDITDFTYQGIYMMYRPPLYPYTLSIPYHSIHEPYAQLTVARTVSMLFFALTAALTYLLTVEMFGDPFKGIAASLFYIFNPLAFTMATRELVHSEFTFFYTLAVYLFYTGRKRGVPYRIYISFISAGLAILTRYTGLSILGVFIAYLWLTDHWEWVKKREYWVGFILLGLTLAPWLYMGHLHYGGPFRPFSVASRVVTLDRPVSVSDYLHLLREDVGLLLPALAALGFIRLKKNDEGWLLISWLFVGLMGILTVTHKETRFITFLSPAIAIMAVEGAEIIVEAIETVVKWTGSTLVGTRRVAVGLAVSLLLLVPIGMRAHELHDEWNTMGLQETTVLDYVSDRYRAEHLLVSPRLYTMAGYYYPGASVEMVLEGASVHEKIENGYYDLIVLREPAPALNITESGNYALAKEFYDGKFKIYLRKEN</sequence>
<evidence type="ECO:0000256" key="7">
    <source>
        <dbReference type="ARBA" id="ARBA00023136"/>
    </source>
</evidence>
<dbReference type="RefSeq" id="WP_058939129.1">
    <property type="nucleotide sequence ID" value="NZ_LLYW01000028.1"/>
</dbReference>
<organism evidence="10 11">
    <name type="scientific">Thermococcus celericrescens</name>
    <dbReference type="NCBI Taxonomy" id="227598"/>
    <lineage>
        <taxon>Archaea</taxon>
        <taxon>Methanobacteriati</taxon>
        <taxon>Methanobacteriota</taxon>
        <taxon>Thermococci</taxon>
        <taxon>Thermococcales</taxon>
        <taxon>Thermococcaceae</taxon>
        <taxon>Thermococcus</taxon>
    </lineage>
</organism>
<dbReference type="InterPro" id="IPR038731">
    <property type="entry name" value="RgtA/B/C-like"/>
</dbReference>
<evidence type="ECO:0000313" key="11">
    <source>
        <dbReference type="Proteomes" id="UP000053462"/>
    </source>
</evidence>
<evidence type="ECO:0000313" key="10">
    <source>
        <dbReference type="EMBL" id="KUH32881.1"/>
    </source>
</evidence>
<evidence type="ECO:0000256" key="8">
    <source>
        <dbReference type="SAM" id="Phobius"/>
    </source>
</evidence>
<dbReference type="GO" id="GO:0008610">
    <property type="term" value="P:lipid biosynthetic process"/>
    <property type="evidence" value="ECO:0007669"/>
    <property type="project" value="UniProtKB-ARBA"/>
</dbReference>
<dbReference type="InterPro" id="IPR050297">
    <property type="entry name" value="LipidA_mod_glycosyltrf_83"/>
</dbReference>
<evidence type="ECO:0000259" key="9">
    <source>
        <dbReference type="Pfam" id="PF13231"/>
    </source>
</evidence>
<dbReference type="Pfam" id="PF13231">
    <property type="entry name" value="PMT_2"/>
    <property type="match status" value="1"/>
</dbReference>
<reference evidence="10 11" key="1">
    <citation type="submission" date="2015-10" db="EMBL/GenBank/DDBJ databases">
        <title>Draft genome sequence of Thermococcus celericrescens strain DSM 17994.</title>
        <authorList>
            <person name="Hong S.-J."/>
            <person name="Park C.-E."/>
            <person name="Shin J.-H."/>
        </authorList>
    </citation>
    <scope>NUCLEOTIDE SEQUENCE [LARGE SCALE GENOMIC DNA]</scope>
    <source>
        <strain evidence="10 11">DSM 17994</strain>
    </source>
</reference>
<keyword evidence="5 8" id="KW-0812">Transmembrane</keyword>
<dbReference type="STRING" id="227598.APY94_07960"/>
<keyword evidence="2" id="KW-1003">Cell membrane</keyword>
<evidence type="ECO:0000256" key="6">
    <source>
        <dbReference type="ARBA" id="ARBA00022989"/>
    </source>
</evidence>
<accession>A0A117ITB0</accession>
<keyword evidence="3" id="KW-0328">Glycosyltransferase</keyword>
<evidence type="ECO:0000256" key="3">
    <source>
        <dbReference type="ARBA" id="ARBA00022676"/>
    </source>
</evidence>
<keyword evidence="4 10" id="KW-0808">Transferase</keyword>
<keyword evidence="6 8" id="KW-1133">Transmembrane helix</keyword>
<dbReference type="PANTHER" id="PTHR33908:SF11">
    <property type="entry name" value="MEMBRANE PROTEIN"/>
    <property type="match status" value="1"/>
</dbReference>
<evidence type="ECO:0000256" key="5">
    <source>
        <dbReference type="ARBA" id="ARBA00022692"/>
    </source>
</evidence>
<protein>
    <submittedName>
        <fullName evidence="10">Glycosyltransferase</fullName>
    </submittedName>
</protein>
<dbReference type="Proteomes" id="UP000053462">
    <property type="component" value="Unassembled WGS sequence"/>
</dbReference>
<feature type="transmembrane region" description="Helical" evidence="8">
    <location>
        <begin position="135"/>
        <end position="152"/>
    </location>
</feature>
<feature type="transmembrane region" description="Helical" evidence="8">
    <location>
        <begin position="255"/>
        <end position="275"/>
    </location>
</feature>
<dbReference type="GO" id="GO:0016763">
    <property type="term" value="F:pentosyltransferase activity"/>
    <property type="evidence" value="ECO:0007669"/>
    <property type="project" value="TreeGrafter"/>
</dbReference>
<feature type="transmembrane region" description="Helical" evidence="8">
    <location>
        <begin position="164"/>
        <end position="193"/>
    </location>
</feature>
<gene>
    <name evidence="10" type="ORF">APY94_07960</name>
</gene>
<dbReference type="AlphaFoldDB" id="A0A117ITB0"/>
<keyword evidence="7 8" id="KW-0472">Membrane</keyword>
<dbReference type="EMBL" id="LLYW01000028">
    <property type="protein sequence ID" value="KUH32881.1"/>
    <property type="molecule type" value="Genomic_DNA"/>
</dbReference>
<feature type="transmembrane region" description="Helical" evidence="8">
    <location>
        <begin position="205"/>
        <end position="222"/>
    </location>
</feature>
<dbReference type="GO" id="GO:0005886">
    <property type="term" value="C:plasma membrane"/>
    <property type="evidence" value="ECO:0007669"/>
    <property type="project" value="UniProtKB-SubCell"/>
</dbReference>
<keyword evidence="11" id="KW-1185">Reference proteome</keyword>
<feature type="transmembrane region" description="Helical" evidence="8">
    <location>
        <begin position="281"/>
        <end position="298"/>
    </location>
</feature>
<dbReference type="OrthoDB" id="98609at2157"/>
<dbReference type="PANTHER" id="PTHR33908">
    <property type="entry name" value="MANNOSYLTRANSFERASE YKCB-RELATED"/>
    <property type="match status" value="1"/>
</dbReference>
<comment type="subcellular location">
    <subcellularLocation>
        <location evidence="1">Cell membrane</location>
        <topology evidence="1">Multi-pass membrane protein</topology>
    </subcellularLocation>
</comment>